<dbReference type="HOGENOM" id="CLU_1190887_0_0_1"/>
<evidence type="ECO:0000313" key="4">
    <source>
        <dbReference type="Proteomes" id="UP000002320"/>
    </source>
</evidence>
<reference evidence="2" key="1">
    <citation type="submission" date="2007-03" db="EMBL/GenBank/DDBJ databases">
        <title>Annotation of Culex pipiens quinquefasciatus.</title>
        <authorList>
            <consortium name="The Broad Institute Genome Sequencing Platform"/>
            <person name="Atkinson P.W."/>
            <person name="Hemingway J."/>
            <person name="Christensen B.M."/>
            <person name="Higgs S."/>
            <person name="Kodira C."/>
            <person name="Hannick L."/>
            <person name="Megy K."/>
            <person name="O'Leary S."/>
            <person name="Pearson M."/>
            <person name="Haas B.J."/>
            <person name="Mauceli E."/>
            <person name="Wortman J.R."/>
            <person name="Lee N.H."/>
            <person name="Guigo R."/>
            <person name="Stanke M."/>
            <person name="Alvarado L."/>
            <person name="Amedeo P."/>
            <person name="Antoine C.H."/>
            <person name="Arensburger P."/>
            <person name="Bidwell S.L."/>
            <person name="Crawford M."/>
            <person name="Camaro F."/>
            <person name="Devon K."/>
            <person name="Engels R."/>
            <person name="Hammond M."/>
            <person name="Howarth C."/>
            <person name="Koehrsen M."/>
            <person name="Lawson D."/>
            <person name="Montgomery P."/>
            <person name="Nene V."/>
            <person name="Nusbaum C."/>
            <person name="Puiu D."/>
            <person name="Romero-Severson J."/>
            <person name="Severson D.W."/>
            <person name="Shumway M."/>
            <person name="Sisk P."/>
            <person name="Stolte C."/>
            <person name="Zeng Q."/>
            <person name="Eisenstadt E."/>
            <person name="Fraser-Liggett C."/>
            <person name="Strausberg R."/>
            <person name="Galagan J."/>
            <person name="Birren B."/>
            <person name="Collins F.H."/>
        </authorList>
    </citation>
    <scope>NUCLEOTIDE SEQUENCE [LARGE SCALE GENOMIC DNA]</scope>
    <source>
        <strain evidence="2">JHB</strain>
    </source>
</reference>
<feature type="compositionally biased region" description="Polar residues" evidence="1">
    <location>
        <begin position="219"/>
        <end position="233"/>
    </location>
</feature>
<dbReference type="Proteomes" id="UP000002320">
    <property type="component" value="Unassembled WGS sequence"/>
</dbReference>
<evidence type="ECO:0000313" key="2">
    <source>
        <dbReference type="EMBL" id="EDS41215.1"/>
    </source>
</evidence>
<proteinExistence type="predicted"/>
<evidence type="ECO:0000313" key="3">
    <source>
        <dbReference type="EnsemblMetazoa" id="CPIJ015101-PA"/>
    </source>
</evidence>
<feature type="region of interest" description="Disordered" evidence="1">
    <location>
        <begin position="208"/>
        <end position="233"/>
    </location>
</feature>
<gene>
    <name evidence="3" type="primary">6048185</name>
    <name evidence="2" type="ORF">CpipJ_CPIJ015101</name>
</gene>
<accession>B0X665</accession>
<dbReference type="AlphaFoldDB" id="B0X665"/>
<dbReference type="InParanoid" id="B0X665"/>
<reference evidence="3" key="2">
    <citation type="submission" date="2021-02" db="UniProtKB">
        <authorList>
            <consortium name="EnsemblMetazoa"/>
        </authorList>
    </citation>
    <scope>IDENTIFICATION</scope>
    <source>
        <strain evidence="3">JHB</strain>
    </source>
</reference>
<sequence>MLRCSAALGPGRTTEPAVLLFCFGAGDIQSNGRIGLHLNLTELHNPGVGHKTSIYVDQLRTGEANVLVIPVEVEPAHPRADLEAELNLLRDLFGPLIVKEATERWWRRFLRRVGGGVCEEADADGQDFFDEMKINEKDEREMFQNKCDIFTVTSRTSNAMASSTCVLVVPVEIDSVIVLGHTARRAVEHNRPMLCPILRALGVVSRGHRMTSERKQKSTARPSGVWTSMTNQL</sequence>
<organism>
    <name type="scientific">Culex quinquefasciatus</name>
    <name type="common">Southern house mosquito</name>
    <name type="synonym">Culex pungens</name>
    <dbReference type="NCBI Taxonomy" id="7176"/>
    <lineage>
        <taxon>Eukaryota</taxon>
        <taxon>Metazoa</taxon>
        <taxon>Ecdysozoa</taxon>
        <taxon>Arthropoda</taxon>
        <taxon>Hexapoda</taxon>
        <taxon>Insecta</taxon>
        <taxon>Pterygota</taxon>
        <taxon>Neoptera</taxon>
        <taxon>Endopterygota</taxon>
        <taxon>Diptera</taxon>
        <taxon>Nematocera</taxon>
        <taxon>Culicoidea</taxon>
        <taxon>Culicidae</taxon>
        <taxon>Culicinae</taxon>
        <taxon>Culicini</taxon>
        <taxon>Culex</taxon>
        <taxon>Culex</taxon>
    </lineage>
</organism>
<dbReference type="EnsemblMetazoa" id="CPIJ015101-RA">
    <property type="protein sequence ID" value="CPIJ015101-PA"/>
    <property type="gene ID" value="CPIJ015101"/>
</dbReference>
<dbReference type="VEuPathDB" id="VectorBase:CPIJ015101"/>
<keyword evidence="4" id="KW-1185">Reference proteome</keyword>
<dbReference type="EMBL" id="DS232404">
    <property type="protein sequence ID" value="EDS41215.1"/>
    <property type="molecule type" value="Genomic_DNA"/>
</dbReference>
<dbReference type="KEGG" id="cqu:CpipJ_CPIJ015101"/>
<protein>
    <submittedName>
        <fullName evidence="2 3">Bystin</fullName>
    </submittedName>
</protein>
<dbReference type="VEuPathDB" id="VectorBase:CQUJHB001990"/>
<evidence type="ECO:0000256" key="1">
    <source>
        <dbReference type="SAM" id="MobiDB-lite"/>
    </source>
</evidence>
<name>B0X665_CULQU</name>